<dbReference type="Proteomes" id="UP000076154">
    <property type="component" value="Unassembled WGS sequence"/>
</dbReference>
<dbReference type="AlphaFoldDB" id="A0A369J5J9"/>
<dbReference type="EMBL" id="LUEZ02000124">
    <property type="protein sequence ID" value="RDB16440.1"/>
    <property type="molecule type" value="Genomic_DNA"/>
</dbReference>
<feature type="compositionally biased region" description="Low complexity" evidence="1">
    <location>
        <begin position="103"/>
        <end position="119"/>
    </location>
</feature>
<keyword evidence="3" id="KW-1185">Reference proteome</keyword>
<comment type="caution">
    <text evidence="2">The sequence shown here is derived from an EMBL/GenBank/DDBJ whole genome shotgun (WGS) entry which is preliminary data.</text>
</comment>
<organism evidence="2 3">
    <name type="scientific">Hypsizygus marmoreus</name>
    <name type="common">White beech mushroom</name>
    <name type="synonym">Agaricus marmoreus</name>
    <dbReference type="NCBI Taxonomy" id="39966"/>
    <lineage>
        <taxon>Eukaryota</taxon>
        <taxon>Fungi</taxon>
        <taxon>Dikarya</taxon>
        <taxon>Basidiomycota</taxon>
        <taxon>Agaricomycotina</taxon>
        <taxon>Agaricomycetes</taxon>
        <taxon>Agaricomycetidae</taxon>
        <taxon>Agaricales</taxon>
        <taxon>Tricholomatineae</taxon>
        <taxon>Lyophyllaceae</taxon>
        <taxon>Hypsizygus</taxon>
    </lineage>
</organism>
<gene>
    <name evidence="2" type="ORF">Hypma_002926</name>
</gene>
<name>A0A369J5J9_HYPMA</name>
<evidence type="ECO:0000313" key="3">
    <source>
        <dbReference type="Proteomes" id="UP000076154"/>
    </source>
</evidence>
<dbReference type="InParanoid" id="A0A369J5J9"/>
<feature type="region of interest" description="Disordered" evidence="1">
    <location>
        <begin position="95"/>
        <end position="119"/>
    </location>
</feature>
<protein>
    <submittedName>
        <fullName evidence="2">Uncharacterized protein</fullName>
    </submittedName>
</protein>
<proteinExistence type="predicted"/>
<accession>A0A369J5J9</accession>
<evidence type="ECO:0000313" key="2">
    <source>
        <dbReference type="EMBL" id="RDB16440.1"/>
    </source>
</evidence>
<sequence length="284" mass="32394">MEAARWVSGKREEEIHNLRIQYIQPRNHISRPLHRPDFPVPLPNKILLTVEDTRTRPVVSHVNDLADARSYGSAKDILSIRSLFLSFRINGGDRPQTMKSGGAARPSATATATPPTSLRPHCTDTTIANVREWRRTLRIFHIPNSFRFLHSLSRRIQMRARYSTVIMASNNSHEAIAHIHFMVVAIVDASRLEASMVGSIEIYKIRITNLFFLNQKSLRLVARQHIVLYSPPVTRFLPALSGAVIREQPLNLQSQLVQFFSYNPCPPRHRSPADRQLIHCHIGQ</sequence>
<evidence type="ECO:0000256" key="1">
    <source>
        <dbReference type="SAM" id="MobiDB-lite"/>
    </source>
</evidence>
<reference evidence="2" key="1">
    <citation type="submission" date="2018-04" db="EMBL/GenBank/DDBJ databases">
        <title>Whole genome sequencing of Hypsizygus marmoreus.</title>
        <authorList>
            <person name="Choi I.-G."/>
            <person name="Min B."/>
            <person name="Kim J.-G."/>
            <person name="Kim S."/>
            <person name="Oh Y.-L."/>
            <person name="Kong W.-S."/>
            <person name="Park H."/>
            <person name="Jeong J."/>
            <person name="Song E.-S."/>
        </authorList>
    </citation>
    <scope>NUCLEOTIDE SEQUENCE [LARGE SCALE GENOMIC DNA]</scope>
    <source>
        <strain evidence="2">51987-8</strain>
    </source>
</reference>